<dbReference type="InterPro" id="IPR036291">
    <property type="entry name" value="NAD(P)-bd_dom_sf"/>
</dbReference>
<dbReference type="EMBL" id="WHNW01000004">
    <property type="protein sequence ID" value="MPV86008.1"/>
    <property type="molecule type" value="Genomic_DNA"/>
</dbReference>
<dbReference type="RefSeq" id="WP_152809837.1">
    <property type="nucleotide sequence ID" value="NZ_WHNW01000004.1"/>
</dbReference>
<dbReference type="InterPro" id="IPR023401">
    <property type="entry name" value="ODC_N"/>
</dbReference>
<dbReference type="GO" id="GO:0005737">
    <property type="term" value="C:cytoplasm"/>
    <property type="evidence" value="ECO:0007669"/>
    <property type="project" value="TreeGrafter"/>
</dbReference>
<accession>A0A6N7EZS1</accession>
<sequence length="331" mass="35696">MTNIQLINEQTLRAHFPLSQSITDTIEHAFTLLATTEVIMPPVLSMELPMVNGEVDVKTAYVPSLPTFTIKASPGFFDNPSKGLPSLSGLMIVFCAQTGLTKAVLLDNGYLTDLRTAAAGGVAARHLAPKHCPTLGIIGTGMQAKLQTLAFTQERNVERILIWGRNTDKANQLAHELSELLQKPVHVETSRQALVEKSQAVVTTTPSQTPLIDASWLHSGLHITAMGADSPVKNEIDPQAILTLDNIIVDSIAQSIERGEMRRVQSQGLLAQTSPLITLGDVCAGQQIGRQHDEQITLCDLTGTGIQDTAIANAVWTQMQRQGLGTEMPAN</sequence>
<name>A0A6N7EZS1_9GAMM</name>
<dbReference type="PANTHER" id="PTHR13812:SF19">
    <property type="entry name" value="KETIMINE REDUCTASE MU-CRYSTALLIN"/>
    <property type="match status" value="1"/>
</dbReference>
<reference evidence="1 2" key="1">
    <citation type="submission" date="2019-10" db="EMBL/GenBank/DDBJ databases">
        <title>Cardiobacteriales fam. a chemoheterotrophic member of the order Cardiobacteriales, and proposal of Cardiobacteriales fam. nov.</title>
        <authorList>
            <person name="Wang C."/>
        </authorList>
    </citation>
    <scope>NUCLEOTIDE SEQUENCE [LARGE SCALE GENOMIC DNA]</scope>
    <source>
        <strain evidence="1 2">ML27</strain>
    </source>
</reference>
<dbReference type="SUPFAM" id="SSF51735">
    <property type="entry name" value="NAD(P)-binding Rossmann-fold domains"/>
    <property type="match status" value="1"/>
</dbReference>
<keyword evidence="2" id="KW-1185">Reference proteome</keyword>
<dbReference type="Gene3D" id="3.40.50.720">
    <property type="entry name" value="NAD(P)-binding Rossmann-like Domain"/>
    <property type="match status" value="1"/>
</dbReference>
<dbReference type="PANTHER" id="PTHR13812">
    <property type="entry name" value="KETIMINE REDUCTASE MU-CRYSTALLIN"/>
    <property type="match status" value="1"/>
</dbReference>
<proteinExistence type="predicted"/>
<gene>
    <name evidence="1" type="ORF">GCU85_04590</name>
</gene>
<evidence type="ECO:0000313" key="1">
    <source>
        <dbReference type="EMBL" id="MPV86008.1"/>
    </source>
</evidence>
<comment type="caution">
    <text evidence="1">The sequence shown here is derived from an EMBL/GenBank/DDBJ whole genome shotgun (WGS) entry which is preliminary data.</text>
</comment>
<organism evidence="1 2">
    <name type="scientific">Ostreibacterium oceani</name>
    <dbReference type="NCBI Taxonomy" id="2654998"/>
    <lineage>
        <taxon>Bacteria</taxon>
        <taxon>Pseudomonadati</taxon>
        <taxon>Pseudomonadota</taxon>
        <taxon>Gammaproteobacteria</taxon>
        <taxon>Cardiobacteriales</taxon>
        <taxon>Ostreibacteriaceae</taxon>
        <taxon>Ostreibacterium</taxon>
    </lineage>
</organism>
<dbReference type="InterPro" id="IPR003462">
    <property type="entry name" value="ODC_Mu_crystall"/>
</dbReference>
<protein>
    <submittedName>
        <fullName evidence="1">Cyclodeaminase</fullName>
    </submittedName>
</protein>
<dbReference type="Proteomes" id="UP000471298">
    <property type="component" value="Unassembled WGS sequence"/>
</dbReference>
<dbReference type="Gene3D" id="3.30.1780.10">
    <property type="entry name" value="ornithine cyclodeaminase, domain 1"/>
    <property type="match status" value="1"/>
</dbReference>
<dbReference type="NCBIfam" id="NF006141">
    <property type="entry name" value="PRK08291.1"/>
    <property type="match status" value="1"/>
</dbReference>
<dbReference type="InParanoid" id="A0A6N7EZS1"/>
<dbReference type="PIRSF" id="PIRSF001439">
    <property type="entry name" value="CryM"/>
    <property type="match status" value="1"/>
</dbReference>
<evidence type="ECO:0000313" key="2">
    <source>
        <dbReference type="Proteomes" id="UP000471298"/>
    </source>
</evidence>
<dbReference type="Pfam" id="PF02423">
    <property type="entry name" value="OCD_Mu_crystall"/>
    <property type="match status" value="1"/>
</dbReference>
<dbReference type="AlphaFoldDB" id="A0A6N7EZS1"/>